<evidence type="ECO:0000256" key="3">
    <source>
        <dbReference type="SAM" id="SignalP"/>
    </source>
</evidence>
<dbReference type="InterPro" id="IPR003591">
    <property type="entry name" value="Leu-rich_rpt_typical-subtyp"/>
</dbReference>
<evidence type="ECO:0000256" key="1">
    <source>
        <dbReference type="ARBA" id="ARBA00022614"/>
    </source>
</evidence>
<keyword evidence="5" id="KW-1185">Reference proteome</keyword>
<feature type="chain" id="PRO_5043674156" description="Oplophorus-luciferin 2-monooxygenase non-catalytic subunit" evidence="3">
    <location>
        <begin position="25"/>
        <end position="351"/>
    </location>
</feature>
<accession>A0AAV2SCR8</accession>
<keyword evidence="3" id="KW-0732">Signal</keyword>
<dbReference type="SUPFAM" id="SSF52058">
    <property type="entry name" value="L domain-like"/>
    <property type="match status" value="1"/>
</dbReference>
<comment type="caution">
    <text evidence="4">The sequence shown here is derived from an EMBL/GenBank/DDBJ whole genome shotgun (WGS) entry which is preliminary data.</text>
</comment>
<dbReference type="Gene3D" id="3.80.10.10">
    <property type="entry name" value="Ribonuclease Inhibitor"/>
    <property type="match status" value="1"/>
</dbReference>
<evidence type="ECO:0000313" key="4">
    <source>
        <dbReference type="EMBL" id="CAL4175997.1"/>
    </source>
</evidence>
<dbReference type="PANTHER" id="PTHR24366:SF96">
    <property type="entry name" value="LEUCINE RICH REPEAT CONTAINING 53"/>
    <property type="match status" value="1"/>
</dbReference>
<keyword evidence="2" id="KW-0677">Repeat</keyword>
<dbReference type="Pfam" id="PF13855">
    <property type="entry name" value="LRR_8"/>
    <property type="match status" value="1"/>
</dbReference>
<gene>
    <name evidence="4" type="ORF">MNOR_LOCUS34721</name>
</gene>
<dbReference type="SMART" id="SM00369">
    <property type="entry name" value="LRR_TYP"/>
    <property type="match status" value="3"/>
</dbReference>
<evidence type="ECO:0008006" key="6">
    <source>
        <dbReference type="Google" id="ProtNLM"/>
    </source>
</evidence>
<dbReference type="InterPro" id="IPR032675">
    <property type="entry name" value="LRR_dom_sf"/>
</dbReference>
<proteinExistence type="predicted"/>
<reference evidence="4 5" key="1">
    <citation type="submission" date="2024-05" db="EMBL/GenBank/DDBJ databases">
        <authorList>
            <person name="Wallberg A."/>
        </authorList>
    </citation>
    <scope>NUCLEOTIDE SEQUENCE [LARGE SCALE GENOMIC DNA]</scope>
</reference>
<dbReference type="AlphaFoldDB" id="A0AAV2SCR8"/>
<evidence type="ECO:0000256" key="2">
    <source>
        <dbReference type="ARBA" id="ARBA00022737"/>
    </source>
</evidence>
<dbReference type="PANTHER" id="PTHR24366">
    <property type="entry name" value="IG(IMMUNOGLOBULIN) AND LRR(LEUCINE RICH REPEAT) DOMAINS"/>
    <property type="match status" value="1"/>
</dbReference>
<protein>
    <recommendedName>
        <fullName evidence="6">Oplophorus-luciferin 2-monooxygenase non-catalytic subunit</fullName>
    </recommendedName>
</protein>
<dbReference type="EMBL" id="CAXKWB010054591">
    <property type="protein sequence ID" value="CAL4175997.1"/>
    <property type="molecule type" value="Genomic_DNA"/>
</dbReference>
<dbReference type="Proteomes" id="UP001497623">
    <property type="component" value="Unassembled WGS sequence"/>
</dbReference>
<organism evidence="4 5">
    <name type="scientific">Meganyctiphanes norvegica</name>
    <name type="common">Northern krill</name>
    <name type="synonym">Thysanopoda norvegica</name>
    <dbReference type="NCBI Taxonomy" id="48144"/>
    <lineage>
        <taxon>Eukaryota</taxon>
        <taxon>Metazoa</taxon>
        <taxon>Ecdysozoa</taxon>
        <taxon>Arthropoda</taxon>
        <taxon>Crustacea</taxon>
        <taxon>Multicrustacea</taxon>
        <taxon>Malacostraca</taxon>
        <taxon>Eumalacostraca</taxon>
        <taxon>Eucarida</taxon>
        <taxon>Euphausiacea</taxon>
        <taxon>Euphausiidae</taxon>
        <taxon>Meganyctiphanes</taxon>
    </lineage>
</organism>
<name>A0AAV2SCR8_MEGNR</name>
<keyword evidence="1" id="KW-0433">Leucine-rich repeat</keyword>
<evidence type="ECO:0000313" key="5">
    <source>
        <dbReference type="Proteomes" id="UP001497623"/>
    </source>
</evidence>
<sequence length="351" mass="39695">MRASGITLLHAVAVCVSTYSNVSGNTQGKQKYTPSNAYNPSKTQVIQDRRHQPEYCGYEEHCPDAEDIHPCVCTYYNEVAMDLECSGLEGEDQLRQVFSADFPIKNFRRFIMYSNNNLKVLESSVFNGISFEWISIEQSQLEVIEMHAFDSCYETTTYIRLLMNNITSFPFDDLFHFSKLSYFALSNNLLDMIPANAFNGLSALETLDLEYTTSNFVGTFENLPNLRSIFLEHNDLTDIPGNFIKAGSYNLRYIYLNSNSIVSVEPGAFDIVAGLEFYIYGNSLSTLDEATWRSLLEAGGVLDPRYNPLICGCDVAWLFGEDQLLNQTHLDTSCSDGQYLHRLDPSSFDNC</sequence>
<feature type="signal peptide" evidence="3">
    <location>
        <begin position="1"/>
        <end position="24"/>
    </location>
</feature>
<dbReference type="InterPro" id="IPR001611">
    <property type="entry name" value="Leu-rich_rpt"/>
</dbReference>